<evidence type="ECO:0000313" key="2">
    <source>
        <dbReference type="Proteomes" id="UP000886523"/>
    </source>
</evidence>
<dbReference type="EMBL" id="MU129544">
    <property type="protein sequence ID" value="KAF9502876.1"/>
    <property type="molecule type" value="Genomic_DNA"/>
</dbReference>
<proteinExistence type="predicted"/>
<comment type="caution">
    <text evidence="1">The sequence shown here is derived from an EMBL/GenBank/DDBJ whole genome shotgun (WGS) entry which is preliminary data.</text>
</comment>
<dbReference type="Proteomes" id="UP000886523">
    <property type="component" value="Unassembled WGS sequence"/>
</dbReference>
<sequence length="317" mass="35306">MKALITKKVLKTLNDGRLVQANGLSLPCGDLDDGSIAQVLRNQMSHALNIETEYLHSFDLFNQEESKGHSMECPNHAYVELPQQAPASQPTTILKCETSISESVLMLPDKIVKIHSGNLDHPQVHRPTAKTEDLSMSEFPSETQETNLCALTMTKKITVDPVDVFGSLLGSGKRLWTALKTQPVPAVPEATHTESDDVLINSAEYRTNPLHMKKQSLRRRLINRPPKTIMHNVVDSDDESSDEDILAYSSSSALNIDDQADEVNSQHLEVEHKCEFNAQELDYTVRPSVLMMVIARTQSTISYYPYTMVIANGNCCL</sequence>
<keyword evidence="2" id="KW-1185">Reference proteome</keyword>
<accession>A0A9P6ADE2</accession>
<dbReference type="AlphaFoldDB" id="A0A9P6ADE2"/>
<organism evidence="1 2">
    <name type="scientific">Hydnum rufescens UP504</name>
    <dbReference type="NCBI Taxonomy" id="1448309"/>
    <lineage>
        <taxon>Eukaryota</taxon>
        <taxon>Fungi</taxon>
        <taxon>Dikarya</taxon>
        <taxon>Basidiomycota</taxon>
        <taxon>Agaricomycotina</taxon>
        <taxon>Agaricomycetes</taxon>
        <taxon>Cantharellales</taxon>
        <taxon>Hydnaceae</taxon>
        <taxon>Hydnum</taxon>
    </lineage>
</organism>
<protein>
    <submittedName>
        <fullName evidence="1">Uncharacterized protein</fullName>
    </submittedName>
</protein>
<gene>
    <name evidence="1" type="ORF">BS47DRAFT_1402992</name>
</gene>
<name>A0A9P6ADE2_9AGAM</name>
<evidence type="ECO:0000313" key="1">
    <source>
        <dbReference type="EMBL" id="KAF9502876.1"/>
    </source>
</evidence>
<reference evidence="1" key="1">
    <citation type="journal article" date="2020" name="Nat. Commun.">
        <title>Large-scale genome sequencing of mycorrhizal fungi provides insights into the early evolution of symbiotic traits.</title>
        <authorList>
            <person name="Miyauchi S."/>
            <person name="Kiss E."/>
            <person name="Kuo A."/>
            <person name="Drula E."/>
            <person name="Kohler A."/>
            <person name="Sanchez-Garcia M."/>
            <person name="Morin E."/>
            <person name="Andreopoulos B."/>
            <person name="Barry K.W."/>
            <person name="Bonito G."/>
            <person name="Buee M."/>
            <person name="Carver A."/>
            <person name="Chen C."/>
            <person name="Cichocki N."/>
            <person name="Clum A."/>
            <person name="Culley D."/>
            <person name="Crous P.W."/>
            <person name="Fauchery L."/>
            <person name="Girlanda M."/>
            <person name="Hayes R.D."/>
            <person name="Keri Z."/>
            <person name="LaButti K."/>
            <person name="Lipzen A."/>
            <person name="Lombard V."/>
            <person name="Magnuson J."/>
            <person name="Maillard F."/>
            <person name="Murat C."/>
            <person name="Nolan M."/>
            <person name="Ohm R.A."/>
            <person name="Pangilinan J."/>
            <person name="Pereira M.F."/>
            <person name="Perotto S."/>
            <person name="Peter M."/>
            <person name="Pfister S."/>
            <person name="Riley R."/>
            <person name="Sitrit Y."/>
            <person name="Stielow J.B."/>
            <person name="Szollosi G."/>
            <person name="Zifcakova L."/>
            <person name="Stursova M."/>
            <person name="Spatafora J.W."/>
            <person name="Tedersoo L."/>
            <person name="Vaario L.M."/>
            <person name="Yamada A."/>
            <person name="Yan M."/>
            <person name="Wang P."/>
            <person name="Xu J."/>
            <person name="Bruns T."/>
            <person name="Baldrian P."/>
            <person name="Vilgalys R."/>
            <person name="Dunand C."/>
            <person name="Henrissat B."/>
            <person name="Grigoriev I.V."/>
            <person name="Hibbett D."/>
            <person name="Nagy L.G."/>
            <person name="Martin F.M."/>
        </authorList>
    </citation>
    <scope>NUCLEOTIDE SEQUENCE</scope>
    <source>
        <strain evidence="1">UP504</strain>
    </source>
</reference>